<feature type="domain" description="TonB-dependent receptor plug" evidence="13">
    <location>
        <begin position="72"/>
        <end position="173"/>
    </location>
</feature>
<keyword evidence="4 10" id="KW-1134">Transmembrane beta strand</keyword>
<evidence type="ECO:0000256" key="2">
    <source>
        <dbReference type="ARBA" id="ARBA00009810"/>
    </source>
</evidence>
<dbReference type="GO" id="GO:0038023">
    <property type="term" value="F:signaling receptor activity"/>
    <property type="evidence" value="ECO:0007669"/>
    <property type="project" value="InterPro"/>
</dbReference>
<dbReference type="GO" id="GO:0009279">
    <property type="term" value="C:cell outer membrane"/>
    <property type="evidence" value="ECO:0007669"/>
    <property type="project" value="UniProtKB-SubCell"/>
</dbReference>
<dbReference type="GO" id="GO:0015344">
    <property type="term" value="F:siderophore uptake transmembrane transporter activity"/>
    <property type="evidence" value="ECO:0007669"/>
    <property type="project" value="TreeGrafter"/>
</dbReference>
<protein>
    <submittedName>
        <fullName evidence="14">TonB-dependent receptor</fullName>
    </submittedName>
</protein>
<comment type="subcellular location">
    <subcellularLocation>
        <location evidence="1 10">Cell outer membrane</location>
        <topology evidence="1 10">Multi-pass membrane protein</topology>
    </subcellularLocation>
</comment>
<dbReference type="PANTHER" id="PTHR32552">
    <property type="entry name" value="FERRICHROME IRON RECEPTOR-RELATED"/>
    <property type="match status" value="1"/>
</dbReference>
<proteinExistence type="inferred from homology"/>
<keyword evidence="6 11" id="KW-0798">TonB box</keyword>
<dbReference type="AlphaFoldDB" id="A0A119D007"/>
<dbReference type="GO" id="GO:0015891">
    <property type="term" value="P:siderophore transport"/>
    <property type="evidence" value="ECO:0007669"/>
    <property type="project" value="InterPro"/>
</dbReference>
<evidence type="ECO:0000256" key="8">
    <source>
        <dbReference type="ARBA" id="ARBA00023170"/>
    </source>
</evidence>
<evidence type="ECO:0000259" key="13">
    <source>
        <dbReference type="Pfam" id="PF07715"/>
    </source>
</evidence>
<dbReference type="InterPro" id="IPR012910">
    <property type="entry name" value="Plug_dom"/>
</dbReference>
<reference evidence="14 15" key="1">
    <citation type="submission" date="2016-01" db="EMBL/GenBank/DDBJ databases">
        <title>Draft genome of the antarctic isolate Shewanella frigidimarina Ag06-30.</title>
        <authorList>
            <person name="Parmeciano Di Noto G."/>
            <person name="Vazquez S."/>
            <person name="Mac Cormack W."/>
            <person name="Iriarte A."/>
            <person name="Quiroga C."/>
        </authorList>
    </citation>
    <scope>NUCLEOTIDE SEQUENCE [LARGE SCALE GENOMIC DNA]</scope>
    <source>
        <strain evidence="14 15">Ag06-30</strain>
    </source>
</reference>
<comment type="similarity">
    <text evidence="2 10 11">Belongs to the TonB-dependent receptor family.</text>
</comment>
<evidence type="ECO:0000256" key="6">
    <source>
        <dbReference type="ARBA" id="ARBA00023077"/>
    </source>
</evidence>
<dbReference type="InterPro" id="IPR036942">
    <property type="entry name" value="Beta-barrel_TonB_sf"/>
</dbReference>
<evidence type="ECO:0000256" key="11">
    <source>
        <dbReference type="RuleBase" id="RU003357"/>
    </source>
</evidence>
<organism evidence="14">
    <name type="scientific">Shewanella frigidimarina</name>
    <dbReference type="NCBI Taxonomy" id="56812"/>
    <lineage>
        <taxon>Bacteria</taxon>
        <taxon>Pseudomonadati</taxon>
        <taxon>Pseudomonadota</taxon>
        <taxon>Gammaproteobacteria</taxon>
        <taxon>Alteromonadales</taxon>
        <taxon>Shewanellaceae</taxon>
        <taxon>Shewanella</taxon>
    </lineage>
</organism>
<evidence type="ECO:0000313" key="14">
    <source>
        <dbReference type="EMBL" id="KVX02182.1"/>
    </source>
</evidence>
<dbReference type="EMBL" id="LRDC01000016">
    <property type="protein sequence ID" value="KVX02182.1"/>
    <property type="molecule type" value="Genomic_DNA"/>
</dbReference>
<feature type="domain" description="TonB-dependent receptor-like beta-barrel" evidence="12">
    <location>
        <begin position="266"/>
        <end position="684"/>
    </location>
</feature>
<dbReference type="Pfam" id="PF00593">
    <property type="entry name" value="TonB_dep_Rec_b-barrel"/>
    <property type="match status" value="1"/>
</dbReference>
<evidence type="ECO:0000256" key="1">
    <source>
        <dbReference type="ARBA" id="ARBA00004571"/>
    </source>
</evidence>
<evidence type="ECO:0000256" key="4">
    <source>
        <dbReference type="ARBA" id="ARBA00022452"/>
    </source>
</evidence>
<keyword evidence="5 10" id="KW-0812">Transmembrane</keyword>
<evidence type="ECO:0000256" key="7">
    <source>
        <dbReference type="ARBA" id="ARBA00023136"/>
    </source>
</evidence>
<dbReference type="Gene3D" id="2.170.130.10">
    <property type="entry name" value="TonB-dependent receptor, plug domain"/>
    <property type="match status" value="1"/>
</dbReference>
<evidence type="ECO:0000256" key="10">
    <source>
        <dbReference type="PROSITE-ProRule" id="PRU01360"/>
    </source>
</evidence>
<dbReference type="InterPro" id="IPR039426">
    <property type="entry name" value="TonB-dep_rcpt-like"/>
</dbReference>
<sequence length="715" mass="79110">MEHVMKINTLQFNKCKLAVVCASALSLNSYSAIGEENVEETKGSIETISVVGHKLTELSSNNNGGALGNKTLLETPFSVDVISLEDIEIRQVNTLDSLFSREASVSVDGSAYSTFGSTIRVRGLPLDYTNSFKINGMSINNFSGELPYEAFEQVTLLKGASGFMYGMAAPGGVVNYVTKKATGDKFIVDVGMRSDSVFSGHIDASKRLGDNDEYGVRVNLVKESGDTYLEDGTIDRNTAALAFDAQLTDSLYWTVDVIYNDRLTENSWTTMNNSLDSTDLLPDTVSGTRSIGADGTFDDYKNIVALTSLNWDINDNWSARLEYDYSKNETRWVKSLAYLLNSDGDVNISLYDQYFDVNYDQIQAVINGEFETGSIRHNLLLGASYQKSTTYRNDPHRVVMWGYGTDNLFNPVELPTYNSTLEDNLSMAWIDKQQSVYLSDFISLTDQWEVLLGIRSNQIEHTPSEYFSSYQAYNEDSALSPTAALMFKPDDKTTYYVSYVESFEGTTSYVGETYANADELLEPLESKQYELGVKTAGDGWSLTSALFRIERGATLVTGDNYLVQDGLSIYQGLEFSGAWEVTDNLSLYGDLMLLDATYDKTNSAVEGNDVAGTPSQQFSLQTNYEVDAVPGLAVNLGAKYFGETTLDSNNTWELPAYTLFYTGVSYSTMIDDKTLTVIGTVDNLFDEEFWAAGDAFGALRIGEPRSFAVKVKMSF</sequence>
<dbReference type="SUPFAM" id="SSF56935">
    <property type="entry name" value="Porins"/>
    <property type="match status" value="1"/>
</dbReference>
<keyword evidence="3 10" id="KW-0813">Transport</keyword>
<keyword evidence="8 14" id="KW-0675">Receptor</keyword>
<keyword evidence="9 10" id="KW-0998">Cell outer membrane</keyword>
<evidence type="ECO:0000259" key="12">
    <source>
        <dbReference type="Pfam" id="PF00593"/>
    </source>
</evidence>
<accession>A0A119D007</accession>
<dbReference type="InterPro" id="IPR010105">
    <property type="entry name" value="TonB_sidphr_rcpt"/>
</dbReference>
<dbReference type="Proteomes" id="UP000055702">
    <property type="component" value="Unassembled WGS sequence"/>
</dbReference>
<name>A0A119D007_SHEFR</name>
<dbReference type="PROSITE" id="PS52016">
    <property type="entry name" value="TONB_DEPENDENT_REC_3"/>
    <property type="match status" value="1"/>
</dbReference>
<dbReference type="Gene3D" id="2.40.170.20">
    <property type="entry name" value="TonB-dependent receptor, beta-barrel domain"/>
    <property type="match status" value="1"/>
</dbReference>
<keyword evidence="7 10" id="KW-0472">Membrane</keyword>
<evidence type="ECO:0000313" key="15">
    <source>
        <dbReference type="Proteomes" id="UP000055702"/>
    </source>
</evidence>
<dbReference type="Pfam" id="PF07715">
    <property type="entry name" value="Plug"/>
    <property type="match status" value="1"/>
</dbReference>
<evidence type="ECO:0000256" key="9">
    <source>
        <dbReference type="ARBA" id="ARBA00023237"/>
    </source>
</evidence>
<dbReference type="PANTHER" id="PTHR32552:SF82">
    <property type="entry name" value="FCUA PROTEIN"/>
    <property type="match status" value="1"/>
</dbReference>
<dbReference type="InterPro" id="IPR000531">
    <property type="entry name" value="Beta-barrel_TonB"/>
</dbReference>
<dbReference type="NCBIfam" id="TIGR01783">
    <property type="entry name" value="TonB-siderophor"/>
    <property type="match status" value="1"/>
</dbReference>
<dbReference type="CDD" id="cd01347">
    <property type="entry name" value="ligand_gated_channel"/>
    <property type="match status" value="1"/>
</dbReference>
<evidence type="ECO:0000256" key="3">
    <source>
        <dbReference type="ARBA" id="ARBA00022448"/>
    </source>
</evidence>
<dbReference type="InterPro" id="IPR037066">
    <property type="entry name" value="Plug_dom_sf"/>
</dbReference>
<comment type="caution">
    <text evidence="14">The sequence shown here is derived from an EMBL/GenBank/DDBJ whole genome shotgun (WGS) entry which is preliminary data.</text>
</comment>
<gene>
    <name evidence="14" type="ORF">AWJ07_15310</name>
</gene>
<evidence type="ECO:0000256" key="5">
    <source>
        <dbReference type="ARBA" id="ARBA00022692"/>
    </source>
</evidence>